<dbReference type="InterPro" id="IPR005532">
    <property type="entry name" value="SUMF_dom"/>
</dbReference>
<evidence type="ECO:0000256" key="1">
    <source>
        <dbReference type="SAM" id="SignalP"/>
    </source>
</evidence>
<dbReference type="RefSeq" id="WP_169698736.1">
    <property type="nucleotide sequence ID" value="NZ_LS974202.1"/>
</dbReference>
<dbReference type="InterPro" id="IPR051043">
    <property type="entry name" value="Sulfatase_Mod_Factor_Kinase"/>
</dbReference>
<keyword evidence="1" id="KW-0732">Signal</keyword>
<feature type="domain" description="Sulfatase-modifying factor enzyme-like" evidence="2">
    <location>
        <begin position="235"/>
        <end position="481"/>
    </location>
</feature>
<dbReference type="AlphaFoldDB" id="A0A7Z7LEU9"/>
<dbReference type="PANTHER" id="PTHR23150:SF19">
    <property type="entry name" value="FORMYLGLYCINE-GENERATING ENZYME"/>
    <property type="match status" value="1"/>
</dbReference>
<dbReference type="SUPFAM" id="SSF56436">
    <property type="entry name" value="C-type lectin-like"/>
    <property type="match status" value="1"/>
</dbReference>
<dbReference type="EMBL" id="LS974202">
    <property type="protein sequence ID" value="SSC12402.1"/>
    <property type="molecule type" value="Genomic_DNA"/>
</dbReference>
<evidence type="ECO:0000313" key="3">
    <source>
        <dbReference type="EMBL" id="SSC12402.1"/>
    </source>
</evidence>
<keyword evidence="4" id="KW-1185">Reference proteome</keyword>
<dbReference type="InterPro" id="IPR042095">
    <property type="entry name" value="SUMF_sf"/>
</dbReference>
<evidence type="ECO:0000259" key="2">
    <source>
        <dbReference type="Pfam" id="PF03781"/>
    </source>
</evidence>
<dbReference type="InterPro" id="IPR016187">
    <property type="entry name" value="CTDL_fold"/>
</dbReference>
<proteinExistence type="predicted"/>
<dbReference type="GO" id="GO:0120147">
    <property type="term" value="F:formylglycine-generating oxidase activity"/>
    <property type="evidence" value="ECO:0007669"/>
    <property type="project" value="TreeGrafter"/>
</dbReference>
<protein>
    <recommendedName>
        <fullName evidence="2">Sulfatase-modifying factor enzyme-like domain-containing protein</fullName>
    </recommendedName>
</protein>
<dbReference type="Pfam" id="PF03781">
    <property type="entry name" value="FGE-sulfatase"/>
    <property type="match status" value="1"/>
</dbReference>
<dbReference type="Proteomes" id="UP000250796">
    <property type="component" value="Chromosome MESINF"/>
</dbReference>
<accession>A0A7Z7LEU9</accession>
<feature type="chain" id="PRO_5030889384" description="Sulfatase-modifying factor enzyme-like domain-containing protein" evidence="1">
    <location>
        <begin position="20"/>
        <end position="485"/>
    </location>
</feature>
<name>A0A7Z7LEU9_9BACT</name>
<dbReference type="KEGG" id="minf:MESINF_0953"/>
<feature type="signal peptide" evidence="1">
    <location>
        <begin position="1"/>
        <end position="19"/>
    </location>
</feature>
<gene>
    <name evidence="3" type="ORF">MESINF_0953</name>
</gene>
<organism evidence="3 4">
    <name type="scientific">Mesotoga infera</name>
    <dbReference type="NCBI Taxonomy" id="1236046"/>
    <lineage>
        <taxon>Bacteria</taxon>
        <taxon>Thermotogati</taxon>
        <taxon>Thermotogota</taxon>
        <taxon>Thermotogae</taxon>
        <taxon>Kosmotogales</taxon>
        <taxon>Kosmotogaceae</taxon>
        <taxon>Mesotoga</taxon>
    </lineage>
</organism>
<reference evidence="3 4" key="1">
    <citation type="submission" date="2017-01" db="EMBL/GenBank/DDBJ databases">
        <authorList>
            <person name="Erauso G."/>
        </authorList>
    </citation>
    <scope>NUCLEOTIDE SEQUENCE [LARGE SCALE GENOMIC DNA]</scope>
    <source>
        <strain evidence="3">MESINF1</strain>
    </source>
</reference>
<evidence type="ECO:0000313" key="4">
    <source>
        <dbReference type="Proteomes" id="UP000250796"/>
    </source>
</evidence>
<dbReference type="Gene3D" id="3.90.1580.10">
    <property type="entry name" value="paralog of FGE (formylglycine-generating enzyme)"/>
    <property type="match status" value="1"/>
</dbReference>
<dbReference type="PANTHER" id="PTHR23150">
    <property type="entry name" value="SULFATASE MODIFYING FACTOR 1, 2"/>
    <property type="match status" value="1"/>
</dbReference>
<sequence>MKKAMIVVSVLLLSVLVIANTGARIQMRNGDVIECEISMESISFITDYGEFKIPVTFVKEIVFPAPGSMATTLSTVYERETFSGFLLDEYITLEFEGSPLKFHKDFISRIDMYNQKRTVDQSIVHVSLKTGDQFYGEVLSTQATVQSSYAEIKIKTDNLISMEFEGDGNVLTKVKFEGGSEIKGTIKDDFIVFRLLSGSELGVSPGKIKSIVFLKENTSGDIEPISSQVATNDLQNMVLVEKGSFTMGDTWGDGYSDEKPVHTVTFTYDFYIGKYEVTFEEYDIFCEATGRSKPSDNNWGRETRPVINVSWNDAVAYCNWLSEKEKLPKAYDSNGNLLDKDGRITTDPSKVVGYRLPTEAEWEYAARGGNKSRGYKFAGSDNVNDVAWYTSNSGSKTQEVGKKLPNELGIYDMSGNVWEWCSDWYVSYSSSAQTNSYNSNNGSNRVYRSGSWVNIEAVARVAYRSFYTPTYTSHYLGFRICRTVQ</sequence>